<proteinExistence type="predicted"/>
<gene>
    <name evidence="2" type="ORF">BOLC3T20532H</name>
</gene>
<accession>A0A3P6BFN4</accession>
<sequence>MLGRLPTKDRLLSWGVSVPAACVLCSNGIESHQHIFFECSYSVDVWSRFCGRFITSPPPDLPAIVALIANYQGQFPSQVKPLLKLILQVIIYNLWREHNARIFKNVSLPPGSFFKKVDRALRDRLLSLSPAPSSSHSLLELYFWFIAPYS</sequence>
<evidence type="ECO:0000259" key="1">
    <source>
        <dbReference type="Pfam" id="PF13966"/>
    </source>
</evidence>
<organism evidence="2">
    <name type="scientific">Brassica oleracea</name>
    <name type="common">Wild cabbage</name>
    <dbReference type="NCBI Taxonomy" id="3712"/>
    <lineage>
        <taxon>Eukaryota</taxon>
        <taxon>Viridiplantae</taxon>
        <taxon>Streptophyta</taxon>
        <taxon>Embryophyta</taxon>
        <taxon>Tracheophyta</taxon>
        <taxon>Spermatophyta</taxon>
        <taxon>Magnoliopsida</taxon>
        <taxon>eudicotyledons</taxon>
        <taxon>Gunneridae</taxon>
        <taxon>Pentapetalae</taxon>
        <taxon>rosids</taxon>
        <taxon>malvids</taxon>
        <taxon>Brassicales</taxon>
        <taxon>Brassicaceae</taxon>
        <taxon>Brassiceae</taxon>
        <taxon>Brassica</taxon>
    </lineage>
</organism>
<feature type="domain" description="Reverse transcriptase zinc-binding" evidence="1">
    <location>
        <begin position="3"/>
        <end position="46"/>
    </location>
</feature>
<dbReference type="EMBL" id="LR031872">
    <property type="protein sequence ID" value="VDC99423.1"/>
    <property type="molecule type" value="Genomic_DNA"/>
</dbReference>
<dbReference type="Pfam" id="PF13966">
    <property type="entry name" value="zf-RVT"/>
    <property type="match status" value="1"/>
</dbReference>
<reference evidence="2" key="1">
    <citation type="submission" date="2018-11" db="EMBL/GenBank/DDBJ databases">
        <authorList>
            <consortium name="Genoscope - CEA"/>
            <person name="William W."/>
        </authorList>
    </citation>
    <scope>NUCLEOTIDE SEQUENCE</scope>
</reference>
<evidence type="ECO:0000313" key="2">
    <source>
        <dbReference type="EMBL" id="VDC99423.1"/>
    </source>
</evidence>
<protein>
    <recommendedName>
        <fullName evidence="1">Reverse transcriptase zinc-binding domain-containing protein</fullName>
    </recommendedName>
</protein>
<dbReference type="InterPro" id="IPR026960">
    <property type="entry name" value="RVT-Znf"/>
</dbReference>
<name>A0A3P6BFN4_BRAOL</name>
<dbReference type="AlphaFoldDB" id="A0A3P6BFN4"/>